<name>A0A2G9GXP4_9LAMI</name>
<sequence length="121" mass="13650">MAPHAWLLILLCAHNFLSTLALENPLHLKNKDLFISSKERQLLDPQDHDFGTRKFMASEDITSTEKPQRGGGRGSTGGANVVHRRPPDRNGALLYRPYFLSLHTFLGFSFSLLLAFPFRLS</sequence>
<keyword evidence="2" id="KW-0812">Transmembrane</keyword>
<evidence type="ECO:0000313" key="4">
    <source>
        <dbReference type="EMBL" id="PIN10056.1"/>
    </source>
</evidence>
<keyword evidence="3" id="KW-0732">Signal</keyword>
<dbReference type="Proteomes" id="UP000231279">
    <property type="component" value="Unassembled WGS sequence"/>
</dbReference>
<evidence type="ECO:0000256" key="3">
    <source>
        <dbReference type="SAM" id="SignalP"/>
    </source>
</evidence>
<dbReference type="OrthoDB" id="912778at2759"/>
<reference evidence="5" key="1">
    <citation type="journal article" date="2018" name="Gigascience">
        <title>Genome assembly of the Pink Ipe (Handroanthus impetiginosus, Bignoniaceae), a highly valued, ecologically keystone Neotropical timber forest tree.</title>
        <authorList>
            <person name="Silva-Junior O.B."/>
            <person name="Grattapaglia D."/>
            <person name="Novaes E."/>
            <person name="Collevatti R.G."/>
        </authorList>
    </citation>
    <scope>NUCLEOTIDE SEQUENCE [LARGE SCALE GENOMIC DNA]</scope>
    <source>
        <strain evidence="5">cv. UFG-1</strain>
    </source>
</reference>
<feature type="region of interest" description="Disordered" evidence="1">
    <location>
        <begin position="58"/>
        <end position="86"/>
    </location>
</feature>
<organism evidence="4 5">
    <name type="scientific">Handroanthus impetiginosus</name>
    <dbReference type="NCBI Taxonomy" id="429701"/>
    <lineage>
        <taxon>Eukaryota</taxon>
        <taxon>Viridiplantae</taxon>
        <taxon>Streptophyta</taxon>
        <taxon>Embryophyta</taxon>
        <taxon>Tracheophyta</taxon>
        <taxon>Spermatophyta</taxon>
        <taxon>Magnoliopsida</taxon>
        <taxon>eudicotyledons</taxon>
        <taxon>Gunneridae</taxon>
        <taxon>Pentapetalae</taxon>
        <taxon>asterids</taxon>
        <taxon>lamiids</taxon>
        <taxon>Lamiales</taxon>
        <taxon>Bignoniaceae</taxon>
        <taxon>Crescentiina</taxon>
        <taxon>Tabebuia alliance</taxon>
        <taxon>Handroanthus</taxon>
    </lineage>
</organism>
<evidence type="ECO:0000256" key="1">
    <source>
        <dbReference type="SAM" id="MobiDB-lite"/>
    </source>
</evidence>
<protein>
    <submittedName>
        <fullName evidence="4">Uncharacterized protein</fullName>
    </submittedName>
</protein>
<dbReference type="AlphaFoldDB" id="A0A2G9GXP4"/>
<evidence type="ECO:0000256" key="2">
    <source>
        <dbReference type="SAM" id="Phobius"/>
    </source>
</evidence>
<proteinExistence type="predicted"/>
<feature type="signal peptide" evidence="3">
    <location>
        <begin position="1"/>
        <end position="21"/>
    </location>
</feature>
<gene>
    <name evidence="4" type="ORF">CDL12_17359</name>
</gene>
<comment type="caution">
    <text evidence="4">The sequence shown here is derived from an EMBL/GenBank/DDBJ whole genome shotgun (WGS) entry which is preliminary data.</text>
</comment>
<keyword evidence="5" id="KW-1185">Reference proteome</keyword>
<feature type="transmembrane region" description="Helical" evidence="2">
    <location>
        <begin position="98"/>
        <end position="118"/>
    </location>
</feature>
<evidence type="ECO:0000313" key="5">
    <source>
        <dbReference type="Proteomes" id="UP000231279"/>
    </source>
</evidence>
<feature type="chain" id="PRO_5013627845" evidence="3">
    <location>
        <begin position="22"/>
        <end position="121"/>
    </location>
</feature>
<keyword evidence="2" id="KW-1133">Transmembrane helix</keyword>
<keyword evidence="2" id="KW-0472">Membrane</keyword>
<accession>A0A2G9GXP4</accession>
<dbReference type="EMBL" id="NKXS01003335">
    <property type="protein sequence ID" value="PIN10056.1"/>
    <property type="molecule type" value="Genomic_DNA"/>
</dbReference>